<feature type="domain" description="CzcB-like C-terminal circularly permuted SH3-like" evidence="1">
    <location>
        <begin position="252"/>
        <end position="305"/>
    </location>
</feature>
<reference evidence="2 3" key="1">
    <citation type="submission" date="2019-06" db="EMBL/GenBank/DDBJ databases">
        <authorList>
            <person name="Li F."/>
        </authorList>
    </citation>
    <scope>NUCLEOTIDE SEQUENCE [LARGE SCALE GENOMIC DNA]</scope>
    <source>
        <strain evidence="2 3">10F1D-1</strain>
    </source>
</reference>
<dbReference type="RefSeq" id="WP_141163863.1">
    <property type="nucleotide sequence ID" value="NZ_VHQG01000002.1"/>
</dbReference>
<dbReference type="GO" id="GO:1990281">
    <property type="term" value="C:efflux pump complex"/>
    <property type="evidence" value="ECO:0007669"/>
    <property type="project" value="TreeGrafter"/>
</dbReference>
<dbReference type="SUPFAM" id="SSF51230">
    <property type="entry name" value="Single hybrid motif"/>
    <property type="match status" value="1"/>
</dbReference>
<dbReference type="PANTHER" id="PTHR30469">
    <property type="entry name" value="MULTIDRUG RESISTANCE PROTEIN MDTA"/>
    <property type="match status" value="1"/>
</dbReference>
<evidence type="ECO:0000259" key="1">
    <source>
        <dbReference type="Pfam" id="PF25975"/>
    </source>
</evidence>
<dbReference type="OrthoDB" id="4401807at2"/>
<sequence length="323" mass="31621">MGIARKWVFPILRLVVFAAIAVALVKLAFIDGLTGGSSDTAQPTGQVVDPVIAVEKGTITNEVKLDATVSADPAVPVKATLAGEVTKVSAGVGAQVNADTPIATVRSETVSPDGQPVRKTVVVKAGAAGTLSALPVIVGQQVVVGDAIAQVAPPTFSVSGGLAAADQYRLLNRPDAATVTIVGGPAPFTCGGLTITTPLNGAGASASGDASGDAGASTPTTTVRCAVPAEVTVFTGLAAKMSIAGGVAKDVLTVPATAVQGSAGSGIVYVPDAQGGKPVKKDVKLGLSDGDKVEITGGLAEGDQILEFVPGAPAKSPDGSAQG</sequence>
<dbReference type="EMBL" id="VHQG01000002">
    <property type="protein sequence ID" value="TPW76509.1"/>
    <property type="molecule type" value="Genomic_DNA"/>
</dbReference>
<dbReference type="Pfam" id="PF25975">
    <property type="entry name" value="CzcB_C"/>
    <property type="match status" value="1"/>
</dbReference>
<name>A0A506Y815_9MICO</name>
<evidence type="ECO:0000313" key="3">
    <source>
        <dbReference type="Proteomes" id="UP000316252"/>
    </source>
</evidence>
<dbReference type="InterPro" id="IPR011053">
    <property type="entry name" value="Single_hybrid_motif"/>
</dbReference>
<dbReference type="Gene3D" id="2.40.420.20">
    <property type="match status" value="1"/>
</dbReference>
<accession>A0A506Y815</accession>
<comment type="caution">
    <text evidence="2">The sequence shown here is derived from an EMBL/GenBank/DDBJ whole genome shotgun (WGS) entry which is preliminary data.</text>
</comment>
<keyword evidence="3" id="KW-1185">Reference proteome</keyword>
<dbReference type="PANTHER" id="PTHR30469:SF33">
    <property type="entry name" value="SLR1207 PROTEIN"/>
    <property type="match status" value="1"/>
</dbReference>
<protein>
    <recommendedName>
        <fullName evidence="1">CzcB-like C-terminal circularly permuted SH3-like domain-containing protein</fullName>
    </recommendedName>
</protein>
<dbReference type="Proteomes" id="UP000316252">
    <property type="component" value="Unassembled WGS sequence"/>
</dbReference>
<dbReference type="GO" id="GO:0015562">
    <property type="term" value="F:efflux transmembrane transporter activity"/>
    <property type="evidence" value="ECO:0007669"/>
    <property type="project" value="TreeGrafter"/>
</dbReference>
<dbReference type="InterPro" id="IPR058649">
    <property type="entry name" value="CzcB_C"/>
</dbReference>
<organism evidence="2 3">
    <name type="scientific">Schumannella soli</name>
    <dbReference type="NCBI Taxonomy" id="2590779"/>
    <lineage>
        <taxon>Bacteria</taxon>
        <taxon>Bacillati</taxon>
        <taxon>Actinomycetota</taxon>
        <taxon>Actinomycetes</taxon>
        <taxon>Micrococcales</taxon>
        <taxon>Microbacteriaceae</taxon>
        <taxon>Schumannella</taxon>
    </lineage>
</organism>
<dbReference type="AlphaFoldDB" id="A0A506Y815"/>
<dbReference type="Gene3D" id="2.40.50.100">
    <property type="match status" value="1"/>
</dbReference>
<proteinExistence type="predicted"/>
<gene>
    <name evidence="2" type="ORF">FJ657_12185</name>
</gene>
<evidence type="ECO:0000313" key="2">
    <source>
        <dbReference type="EMBL" id="TPW76509.1"/>
    </source>
</evidence>